<dbReference type="PANTHER" id="PTHR33169:SF14">
    <property type="entry name" value="TRANSCRIPTIONAL REGULATOR RV3488"/>
    <property type="match status" value="1"/>
</dbReference>
<evidence type="ECO:0000313" key="2">
    <source>
        <dbReference type="EMBL" id="AQS60627.1"/>
    </source>
</evidence>
<sequence>MNDKSQLLKGTLEGCILKVINDRETYGYEISEKLKQQGFSDICEGTVYPLLIRLERNGLLASTKRDSPFGPKRKYYQLTPKGRQELATFYENWLALKNSVDRLFEDYQRGVKDE</sequence>
<gene>
    <name evidence="2" type="ORF">B0537_13730</name>
</gene>
<dbReference type="STRING" id="1833852.B0537_13730"/>
<organism evidence="2 3">
    <name type="scientific">Desulforamulus ferrireducens</name>
    <dbReference type="NCBI Taxonomy" id="1833852"/>
    <lineage>
        <taxon>Bacteria</taxon>
        <taxon>Bacillati</taxon>
        <taxon>Bacillota</taxon>
        <taxon>Clostridia</taxon>
        <taxon>Eubacteriales</taxon>
        <taxon>Peptococcaceae</taxon>
        <taxon>Desulforamulus</taxon>
    </lineage>
</organism>
<name>A0A1S6J0T7_9FIRM</name>
<dbReference type="EMBL" id="CP019698">
    <property type="protein sequence ID" value="AQS60627.1"/>
    <property type="molecule type" value="Genomic_DNA"/>
</dbReference>
<dbReference type="InterPro" id="IPR036388">
    <property type="entry name" value="WH-like_DNA-bd_sf"/>
</dbReference>
<dbReference type="Pfam" id="PF03551">
    <property type="entry name" value="PadR"/>
    <property type="match status" value="1"/>
</dbReference>
<dbReference type="KEGG" id="dfg:B0537_13730"/>
<evidence type="ECO:0000313" key="3">
    <source>
        <dbReference type="Proteomes" id="UP000189464"/>
    </source>
</evidence>
<dbReference type="Gene3D" id="1.10.10.10">
    <property type="entry name" value="Winged helix-like DNA-binding domain superfamily/Winged helix DNA-binding domain"/>
    <property type="match status" value="1"/>
</dbReference>
<feature type="domain" description="Transcription regulator PadR N-terminal" evidence="1">
    <location>
        <begin position="16"/>
        <end position="87"/>
    </location>
</feature>
<dbReference type="PANTHER" id="PTHR33169">
    <property type="entry name" value="PADR-FAMILY TRANSCRIPTIONAL REGULATOR"/>
    <property type="match status" value="1"/>
</dbReference>
<dbReference type="AlphaFoldDB" id="A0A1S6J0T7"/>
<proteinExistence type="predicted"/>
<dbReference type="Proteomes" id="UP000189464">
    <property type="component" value="Chromosome"/>
</dbReference>
<keyword evidence="3" id="KW-1185">Reference proteome</keyword>
<protein>
    <submittedName>
        <fullName evidence="2">PadR family transcriptional regulator</fullName>
    </submittedName>
</protein>
<dbReference type="SUPFAM" id="SSF46785">
    <property type="entry name" value="Winged helix' DNA-binding domain"/>
    <property type="match status" value="1"/>
</dbReference>
<evidence type="ECO:0000259" key="1">
    <source>
        <dbReference type="Pfam" id="PF03551"/>
    </source>
</evidence>
<dbReference type="OrthoDB" id="9808017at2"/>
<accession>A0A1S6J0T7</accession>
<reference evidence="2 3" key="1">
    <citation type="journal article" date="2016" name="Int. J. Syst. Evol. Microbiol.">
        <title>Desulfotomaculum ferrireducens sp. nov., a moderately thermophilic sulfate-reducing and dissimilatory Fe(III)-reducing bacterium isolated from compost.</title>
        <authorList>
            <person name="Yang G."/>
            <person name="Guo J."/>
            <person name="Zhuang L."/>
            <person name="Yuan Y."/>
            <person name="Zhou S."/>
        </authorList>
    </citation>
    <scope>NUCLEOTIDE SEQUENCE [LARGE SCALE GENOMIC DNA]</scope>
    <source>
        <strain evidence="2 3">GSS09</strain>
    </source>
</reference>
<dbReference type="InterPro" id="IPR005149">
    <property type="entry name" value="Tscrpt_reg_PadR_N"/>
</dbReference>
<dbReference type="InterPro" id="IPR052509">
    <property type="entry name" value="Metal_resp_DNA-bind_regulator"/>
</dbReference>
<dbReference type="InterPro" id="IPR036390">
    <property type="entry name" value="WH_DNA-bd_sf"/>
</dbReference>
<dbReference type="RefSeq" id="WP_077715664.1">
    <property type="nucleotide sequence ID" value="NZ_CP019698.1"/>
</dbReference>